<organism evidence="2 3">
    <name type="scientific">Ensifer canadensis</name>
    <dbReference type="NCBI Taxonomy" id="555315"/>
    <lineage>
        <taxon>Bacteria</taxon>
        <taxon>Pseudomonadati</taxon>
        <taxon>Pseudomonadota</taxon>
        <taxon>Alphaproteobacteria</taxon>
        <taxon>Hyphomicrobiales</taxon>
        <taxon>Rhizobiaceae</taxon>
        <taxon>Sinorhizobium/Ensifer group</taxon>
        <taxon>Ensifer</taxon>
    </lineage>
</organism>
<reference evidence="2 3" key="1">
    <citation type="submission" date="2020-01" db="EMBL/GenBank/DDBJ databases">
        <title>Draft genome assembly of Ensifer adhaerens T173.</title>
        <authorList>
            <person name="Craig J.E."/>
            <person name="Stinchcombe J.R."/>
        </authorList>
    </citation>
    <scope>NUCLEOTIDE SEQUENCE [LARGE SCALE GENOMIC DNA]</scope>
    <source>
        <strain evidence="2 3">T173</strain>
    </source>
</reference>
<evidence type="ECO:0000259" key="1">
    <source>
        <dbReference type="Pfam" id="PF21834"/>
    </source>
</evidence>
<sequence length="75" mass="8570">MTRYFFDLHNGDGETRDEQGVELGSRDAVMQEILLDVARDELPDRNRTDISVLVRTDIGKTGSVATLTFRNQWLD</sequence>
<dbReference type="InterPro" id="IPR054189">
    <property type="entry name" value="DUF6894"/>
</dbReference>
<evidence type="ECO:0000313" key="3">
    <source>
        <dbReference type="Proteomes" id="UP000744980"/>
    </source>
</evidence>
<comment type="caution">
    <text evidence="2">The sequence shown here is derived from an EMBL/GenBank/DDBJ whole genome shotgun (WGS) entry which is preliminary data.</text>
</comment>
<proteinExistence type="predicted"/>
<protein>
    <recommendedName>
        <fullName evidence="1">DUF6894 domain-containing protein</fullName>
    </recommendedName>
</protein>
<dbReference type="Proteomes" id="UP000744980">
    <property type="component" value="Unassembled WGS sequence"/>
</dbReference>
<name>A0AAW4FNQ9_9HYPH</name>
<gene>
    <name evidence="2" type="ORF">GFB56_18900</name>
</gene>
<dbReference type="EMBL" id="WXFA01000011">
    <property type="protein sequence ID" value="MBM3092855.1"/>
    <property type="molecule type" value="Genomic_DNA"/>
</dbReference>
<feature type="domain" description="DUF6894" evidence="1">
    <location>
        <begin position="3"/>
        <end position="60"/>
    </location>
</feature>
<dbReference type="AlphaFoldDB" id="A0AAW4FNQ9"/>
<dbReference type="Pfam" id="PF21834">
    <property type="entry name" value="DUF6894"/>
    <property type="match status" value="1"/>
</dbReference>
<accession>A0AAW4FNQ9</accession>
<dbReference type="RefSeq" id="WP_057221758.1">
    <property type="nucleotide sequence ID" value="NZ_CP083373.1"/>
</dbReference>
<keyword evidence="3" id="KW-1185">Reference proteome</keyword>
<evidence type="ECO:0000313" key="2">
    <source>
        <dbReference type="EMBL" id="MBM3092855.1"/>
    </source>
</evidence>